<feature type="region of interest" description="Disordered" evidence="2">
    <location>
        <begin position="1"/>
        <end position="24"/>
    </location>
</feature>
<dbReference type="GO" id="GO:0012505">
    <property type="term" value="C:endomembrane system"/>
    <property type="evidence" value="ECO:0007669"/>
    <property type="project" value="TreeGrafter"/>
</dbReference>
<dbReference type="VEuPathDB" id="FungiDB:CPAG_08649"/>
<keyword evidence="3" id="KW-0812">Transmembrane</keyword>
<proteinExistence type="inferred from homology"/>
<dbReference type="SUPFAM" id="SSF55856">
    <property type="entry name" value="Cytochrome b5-like heme/steroid binding domain"/>
    <property type="match status" value="1"/>
</dbReference>
<feature type="transmembrane region" description="Helical" evidence="3">
    <location>
        <begin position="46"/>
        <end position="64"/>
    </location>
</feature>
<dbReference type="Gene3D" id="3.10.120.10">
    <property type="entry name" value="Cytochrome b5-like heme/steroid binding domain"/>
    <property type="match status" value="1"/>
</dbReference>
<evidence type="ECO:0000256" key="3">
    <source>
        <dbReference type="SAM" id="Phobius"/>
    </source>
</evidence>
<accession>A0A0J6FPP5</accession>
<dbReference type="PANTHER" id="PTHR10281">
    <property type="entry name" value="MEMBRANE-ASSOCIATED PROGESTERONE RECEPTOR COMPONENT-RELATED"/>
    <property type="match status" value="1"/>
</dbReference>
<evidence type="ECO:0000256" key="2">
    <source>
        <dbReference type="SAM" id="MobiDB-lite"/>
    </source>
</evidence>
<dbReference type="InterPro" id="IPR050577">
    <property type="entry name" value="MAPR/NEUFC/NENF-like"/>
</dbReference>
<keyword evidence="3" id="KW-1133">Transmembrane helix</keyword>
<dbReference type="SMART" id="SM01117">
    <property type="entry name" value="Cyt-b5"/>
    <property type="match status" value="1"/>
</dbReference>
<dbReference type="FunFam" id="3.10.120.10:FF:000018">
    <property type="entry name" value="Heme/steroid binding domain protein, putative"/>
    <property type="match status" value="1"/>
</dbReference>
<gene>
    <name evidence="5" type="ORF">CPAG_08649</name>
</gene>
<dbReference type="AlphaFoldDB" id="A0A0J6FPP5"/>
<protein>
    <recommendedName>
        <fullName evidence="4">Cytochrome b5 heme-binding domain-containing protein</fullName>
    </recommendedName>
</protein>
<name>A0A0J6FPP5_COCPO</name>
<reference evidence="6" key="2">
    <citation type="journal article" date="2009" name="Genome Res.">
        <title>Comparative genomic analyses of the human fungal pathogens Coccidioides and their relatives.</title>
        <authorList>
            <person name="Sharpton T.J."/>
            <person name="Stajich J.E."/>
            <person name="Rounsley S.D."/>
            <person name="Gardner M.J."/>
            <person name="Wortman J.R."/>
            <person name="Jordar V.S."/>
            <person name="Maiti R."/>
            <person name="Kodira C.D."/>
            <person name="Neafsey D.E."/>
            <person name="Zeng Q."/>
            <person name="Hung C.-Y."/>
            <person name="McMahan C."/>
            <person name="Muszewska A."/>
            <person name="Grynberg M."/>
            <person name="Mandel M.A."/>
            <person name="Kellner E.M."/>
            <person name="Barker B.M."/>
            <person name="Galgiani J.N."/>
            <person name="Orbach M.J."/>
            <person name="Kirkland T.N."/>
            <person name="Cole G.T."/>
            <person name="Henn M.R."/>
            <person name="Birren B.W."/>
            <person name="Taylor J.W."/>
        </authorList>
    </citation>
    <scope>NUCLEOTIDE SEQUENCE [LARGE SCALE GENOMIC DNA]</scope>
    <source>
        <strain evidence="6">RMSCC 3488</strain>
    </source>
</reference>
<evidence type="ECO:0000256" key="1">
    <source>
        <dbReference type="ARBA" id="ARBA00038357"/>
    </source>
</evidence>
<evidence type="ECO:0000313" key="5">
    <source>
        <dbReference type="EMBL" id="KMM72353.1"/>
    </source>
</evidence>
<dbReference type="Pfam" id="PF00173">
    <property type="entry name" value="Cyt-b5"/>
    <property type="match status" value="1"/>
</dbReference>
<comment type="similarity">
    <text evidence="1">Belongs to the cytochrome b5 family. MAPR subfamily.</text>
</comment>
<reference evidence="6" key="3">
    <citation type="journal article" date="2010" name="Genome Res.">
        <title>Population genomic sequencing of Coccidioides fungi reveals recent hybridization and transposon control.</title>
        <authorList>
            <person name="Neafsey D.E."/>
            <person name="Barker B.M."/>
            <person name="Sharpton T.J."/>
            <person name="Stajich J.E."/>
            <person name="Park D.J."/>
            <person name="Whiston E."/>
            <person name="Hung C.-Y."/>
            <person name="McMahan C."/>
            <person name="White J."/>
            <person name="Sykes S."/>
            <person name="Heiman D."/>
            <person name="Young S."/>
            <person name="Zeng Q."/>
            <person name="Abouelleil A."/>
            <person name="Aftuck L."/>
            <person name="Bessette D."/>
            <person name="Brown A."/>
            <person name="FitzGerald M."/>
            <person name="Lui A."/>
            <person name="Macdonald J.P."/>
            <person name="Priest M."/>
            <person name="Orbach M.J."/>
            <person name="Galgiani J.N."/>
            <person name="Kirkland T.N."/>
            <person name="Cole G.T."/>
            <person name="Birren B.W."/>
            <person name="Henn M.R."/>
            <person name="Taylor J.W."/>
            <person name="Rounsley S.D."/>
        </authorList>
    </citation>
    <scope>NUCLEOTIDE SEQUENCE [LARGE SCALE GENOMIC DNA]</scope>
    <source>
        <strain evidence="6">RMSCC 3488</strain>
    </source>
</reference>
<dbReference type="InterPro" id="IPR001199">
    <property type="entry name" value="Cyt_B5-like_heme/steroid-bd"/>
</dbReference>
<dbReference type="OrthoDB" id="10257697at2759"/>
<feature type="domain" description="Cytochrome b5 heme-binding" evidence="4">
    <location>
        <begin position="93"/>
        <end position="171"/>
    </location>
</feature>
<organism evidence="5 6">
    <name type="scientific">Coccidioides posadasii RMSCC 3488</name>
    <dbReference type="NCBI Taxonomy" id="454284"/>
    <lineage>
        <taxon>Eukaryota</taxon>
        <taxon>Fungi</taxon>
        <taxon>Dikarya</taxon>
        <taxon>Ascomycota</taxon>
        <taxon>Pezizomycotina</taxon>
        <taxon>Eurotiomycetes</taxon>
        <taxon>Eurotiomycetidae</taxon>
        <taxon>Onygenales</taxon>
        <taxon>Onygenaceae</taxon>
        <taxon>Coccidioides</taxon>
    </lineage>
</organism>
<dbReference type="PANTHER" id="PTHR10281:SF76">
    <property type="entry name" value="CALCUTTA CUP-RELATED"/>
    <property type="match status" value="1"/>
</dbReference>
<dbReference type="Proteomes" id="UP000054567">
    <property type="component" value="Unassembled WGS sequence"/>
</dbReference>
<sequence length="269" mass="30816">MTDLRQRAKNRPLGKAGIDRQESSEPLRKQIRAYDEESNTISVLDIFRFLCLILIASLGLSYFLTGDSITWGFKPWFTRWSVLVRRLRGPVLLTPSELSLYNGTSPDLPIYISVNHTIYDVSASPHLYGPGGGYSFFAGRDATRAFITGCFQDDLTSDLSGVEEMFIPIEDDDESEAEQGMTRAEKKMRREREMREAKSMVEKQVKHWVQFYEKSHKYFSVGRVVTEDGGKIEENGGKKRELCDEAKKGRPKRSKLREEKEKKAKKKAN</sequence>
<feature type="compositionally biased region" description="Basic and acidic residues" evidence="2">
    <location>
        <begin position="229"/>
        <end position="248"/>
    </location>
</feature>
<evidence type="ECO:0000313" key="6">
    <source>
        <dbReference type="Proteomes" id="UP000054567"/>
    </source>
</evidence>
<keyword evidence="3" id="KW-0472">Membrane</keyword>
<reference evidence="5 6" key="1">
    <citation type="submission" date="2007-06" db="EMBL/GenBank/DDBJ databases">
        <title>The Genome Sequence of Coccidioides posadasii RMSCC_3488.</title>
        <authorList>
            <consortium name="Coccidioides Genome Resources Consortium"/>
            <consortium name="The Broad Institute Genome Sequencing Platform"/>
            <person name="Henn M.R."/>
            <person name="Sykes S."/>
            <person name="Young S."/>
            <person name="Jaffe D."/>
            <person name="Berlin A."/>
            <person name="Alvarez P."/>
            <person name="Butler J."/>
            <person name="Gnerre S."/>
            <person name="Grabherr M."/>
            <person name="Mauceli E."/>
            <person name="Brockman W."/>
            <person name="Kodira C."/>
            <person name="Alvarado L."/>
            <person name="Zeng Q."/>
            <person name="Crawford M."/>
            <person name="Antoine C."/>
            <person name="Devon K."/>
            <person name="Galgiani J."/>
            <person name="Orsborn K."/>
            <person name="Lewis M.L."/>
            <person name="Nusbaum C."/>
            <person name="Galagan J."/>
            <person name="Birren B."/>
        </authorList>
    </citation>
    <scope>NUCLEOTIDE SEQUENCE [LARGE SCALE GENOMIC DNA]</scope>
    <source>
        <strain evidence="5 6">RMSCC 3488</strain>
    </source>
</reference>
<evidence type="ECO:0000259" key="4">
    <source>
        <dbReference type="SMART" id="SM01117"/>
    </source>
</evidence>
<feature type="region of interest" description="Disordered" evidence="2">
    <location>
        <begin position="229"/>
        <end position="269"/>
    </location>
</feature>
<dbReference type="GO" id="GO:0016020">
    <property type="term" value="C:membrane"/>
    <property type="evidence" value="ECO:0007669"/>
    <property type="project" value="TreeGrafter"/>
</dbReference>
<dbReference type="EMBL" id="DS268114">
    <property type="protein sequence ID" value="KMM72353.1"/>
    <property type="molecule type" value="Genomic_DNA"/>
</dbReference>
<dbReference type="InterPro" id="IPR036400">
    <property type="entry name" value="Cyt_B5-like_heme/steroid_sf"/>
</dbReference>